<name>A0A8X8KCW5_ACIFI</name>
<dbReference type="GO" id="GO:0003677">
    <property type="term" value="F:DNA binding"/>
    <property type="evidence" value="ECO:0007669"/>
    <property type="project" value="InterPro"/>
</dbReference>
<dbReference type="GeneID" id="60696072"/>
<evidence type="ECO:0000256" key="1">
    <source>
        <dbReference type="ARBA" id="ARBA00023172"/>
    </source>
</evidence>
<comment type="caution">
    <text evidence="2">The sequence shown here is derived from an EMBL/GenBank/DDBJ whole genome shotgun (WGS) entry which is preliminary data.</text>
</comment>
<protein>
    <recommendedName>
        <fullName evidence="4">Tyr recombinase domain-containing protein</fullName>
    </recommendedName>
</protein>
<dbReference type="Proteomes" id="UP000887300">
    <property type="component" value="Unassembled WGS sequence"/>
</dbReference>
<dbReference type="RefSeq" id="WP_153940623.1">
    <property type="nucleotide sequence ID" value="NZ_CP134225.1"/>
</dbReference>
<dbReference type="SUPFAM" id="SSF56349">
    <property type="entry name" value="DNA breaking-rejoining enzymes"/>
    <property type="match status" value="1"/>
</dbReference>
<gene>
    <name evidence="2" type="ORF">HF568_11395</name>
</gene>
<accession>A0A8X8KCW5</accession>
<evidence type="ECO:0000313" key="3">
    <source>
        <dbReference type="Proteomes" id="UP000887300"/>
    </source>
</evidence>
<dbReference type="AlphaFoldDB" id="A0A8X8KCW5"/>
<dbReference type="InterPro" id="IPR013762">
    <property type="entry name" value="Integrase-like_cat_sf"/>
</dbReference>
<evidence type="ECO:0008006" key="4">
    <source>
        <dbReference type="Google" id="ProtNLM"/>
    </source>
</evidence>
<dbReference type="EMBL" id="JABBHS010000339">
    <property type="protein sequence ID" value="MBU2723789.1"/>
    <property type="molecule type" value="Genomic_DNA"/>
</dbReference>
<organism evidence="2 3">
    <name type="scientific">Acidithiobacillus ferridurans</name>
    <dbReference type="NCBI Taxonomy" id="1232575"/>
    <lineage>
        <taxon>Bacteria</taxon>
        <taxon>Pseudomonadati</taxon>
        <taxon>Pseudomonadota</taxon>
        <taxon>Acidithiobacillia</taxon>
        <taxon>Acidithiobacillales</taxon>
        <taxon>Acidithiobacillaceae</taxon>
        <taxon>Acidithiobacillus</taxon>
    </lineage>
</organism>
<sequence length="720" mass="80885">MNMLTAEIIRTSSSAPFHLRPEVELDGVWVSSRSCWRDPIWWLDNPSIGQRPLAAKVTWDMELPDGRNLLNSEHSQLLGWLRRFVWSLFVDPRDKAKAYKTGNGGLLTQGLRVVVPWMVERGQIWPKNVDKEFVAAFIDDLPSIIAVNVDDEEVIGEGAAYRPLKIIDLLWRQRQALEEAGISPMPERPWIDEKGANSIVRRIITEARGWIRPLPDEVAIPLVNKAAWFLGAPAEVVLEAREKIEEAYHRIGTHPKGPGQSQGTHLMRINAALHDYELSVLDGESGAWYAPLSKCKIKKNRESGAILRVRQLVVAITGAACITIQSSTGMRASEICALRAGVDPETGLPHGVRIVETSSGLNEAFVLRSELSKEEEVPRDVDWLLGMRPKGGDEIPLPVRAMLVLDRLYAHERKLAEIDRLLITINSGMSFAWKKTGVTLFNTARLNAFVKKFIERWVDLSGLPDESAHRISENDLIPWRESKGRIIRPHQFRKTYAQFALSIDPRLLPAVQRQYHHVAMAITEGGYWGSNRIQIEPINAMASQLTAMQMYEMATGRTKVAGKMGAQLEEGIDEVRKLVEGAGLEVGWRRVMRFVRDNSLHMWFAPPGNCFPMNPEKMGCHKAAGTHPIGLPIPNFTTREPSLCAGCDCFILDLRHVGFWQERYVTNAVAHQQAEARGQGSMFRVAAMRASVAKKLLERLGINTASLDLRVEQELVDVRH</sequence>
<proteinExistence type="predicted"/>
<dbReference type="GO" id="GO:0015074">
    <property type="term" value="P:DNA integration"/>
    <property type="evidence" value="ECO:0007669"/>
    <property type="project" value="InterPro"/>
</dbReference>
<keyword evidence="1" id="KW-0233">DNA recombination</keyword>
<evidence type="ECO:0000313" key="2">
    <source>
        <dbReference type="EMBL" id="MBU2723789.1"/>
    </source>
</evidence>
<reference evidence="2" key="1">
    <citation type="journal article" date="2021" name="ISME J.">
        <title>Genomic evolution of the class Acidithiobacillia: deep-branching Proteobacteria living in extreme acidic conditions.</title>
        <authorList>
            <person name="Moya-Beltran A."/>
            <person name="Beard S."/>
            <person name="Rojas-Villalobos C."/>
            <person name="Issotta F."/>
            <person name="Gallardo Y."/>
            <person name="Ulloa R."/>
            <person name="Giaveno A."/>
            <person name="Degli Esposti M."/>
            <person name="Johnson D.B."/>
            <person name="Quatrini R."/>
        </authorList>
    </citation>
    <scope>NUCLEOTIDE SEQUENCE</scope>
    <source>
        <strain evidence="2">DSM 583</strain>
    </source>
</reference>
<dbReference type="Gene3D" id="1.10.443.10">
    <property type="entry name" value="Intergrase catalytic core"/>
    <property type="match status" value="1"/>
</dbReference>
<dbReference type="GO" id="GO:0006310">
    <property type="term" value="P:DNA recombination"/>
    <property type="evidence" value="ECO:0007669"/>
    <property type="project" value="UniProtKB-KW"/>
</dbReference>
<dbReference type="InterPro" id="IPR011010">
    <property type="entry name" value="DNA_brk_join_enz"/>
</dbReference>